<dbReference type="Proteomes" id="UP000436088">
    <property type="component" value="Unassembled WGS sequence"/>
</dbReference>
<protein>
    <submittedName>
        <fullName evidence="1">Uncharacterized protein</fullName>
    </submittedName>
</protein>
<reference evidence="1" key="1">
    <citation type="submission" date="2019-09" db="EMBL/GenBank/DDBJ databases">
        <title>Draft genome information of white flower Hibiscus syriacus.</title>
        <authorList>
            <person name="Kim Y.-M."/>
        </authorList>
    </citation>
    <scope>NUCLEOTIDE SEQUENCE [LARGE SCALE GENOMIC DNA]</scope>
    <source>
        <strain evidence="1">YM2019G1</strain>
    </source>
</reference>
<evidence type="ECO:0000313" key="2">
    <source>
        <dbReference type="Proteomes" id="UP000436088"/>
    </source>
</evidence>
<accession>A0A6A2WYJ9</accession>
<sequence>MRLTSRDGKRAVRDGVAAHASICQRSGSTNVMETDCREHEQSWIVVLLSMLMLITVRDGVAAHASICQRSGSTNVMETDCREHVVVELDCCVAFDVNAHSAPNMGFEGLKNMETAAFDVNAYSTGSQTRSGYTNVMETDCREHVVAGLDCCVTFDVNAHSAPNMGFEGLKNMETVAFDINAYSTANLCLDGQHGLKNMESEIMGLIKEPNISLIKD</sequence>
<comment type="caution">
    <text evidence="1">The sequence shown here is derived from an EMBL/GenBank/DDBJ whole genome shotgun (WGS) entry which is preliminary data.</text>
</comment>
<evidence type="ECO:0000313" key="1">
    <source>
        <dbReference type="EMBL" id="KAE8667153.1"/>
    </source>
</evidence>
<name>A0A6A2WYJ9_HIBSY</name>
<dbReference type="EMBL" id="VEPZ02001581">
    <property type="protein sequence ID" value="KAE8667153.1"/>
    <property type="molecule type" value="Genomic_DNA"/>
</dbReference>
<proteinExistence type="predicted"/>
<dbReference type="AlphaFoldDB" id="A0A6A2WYJ9"/>
<gene>
    <name evidence="1" type="ORF">F3Y22_tig00112443pilonHSYRG00138</name>
</gene>
<keyword evidence="2" id="KW-1185">Reference proteome</keyword>
<organism evidence="1 2">
    <name type="scientific">Hibiscus syriacus</name>
    <name type="common">Rose of Sharon</name>
    <dbReference type="NCBI Taxonomy" id="106335"/>
    <lineage>
        <taxon>Eukaryota</taxon>
        <taxon>Viridiplantae</taxon>
        <taxon>Streptophyta</taxon>
        <taxon>Embryophyta</taxon>
        <taxon>Tracheophyta</taxon>
        <taxon>Spermatophyta</taxon>
        <taxon>Magnoliopsida</taxon>
        <taxon>eudicotyledons</taxon>
        <taxon>Gunneridae</taxon>
        <taxon>Pentapetalae</taxon>
        <taxon>rosids</taxon>
        <taxon>malvids</taxon>
        <taxon>Malvales</taxon>
        <taxon>Malvaceae</taxon>
        <taxon>Malvoideae</taxon>
        <taxon>Hibiscus</taxon>
    </lineage>
</organism>